<sequence>MSFRQRPPIPATIDEMANITYLASVPLSSFVPIGLTGAGVATIQKLHKELLAIQSKIQEMEEHDDFSTQLDQGAITRFETIAAEFLAYLKKFYGNSLLYRLAHIDDMKQERRLIEVEVIRLRILFNFLISESDMEKLLQMEDTLQVGEPLPMLETDLPEYVPEYPEIAPSTCSVLRPNELDKGRDVNNHEDNEHPVMRESQHGAIATSTFYTDVETIVKYWIPHEDLIVQEFISSGAFGEVYKGVYNGETVAVKTMADVDTFMKEIKMATAMNHPNIVQFIGVACDAQEKFCFVMEYMDGGDLRTLLNLYKEQHHPIGFDCAKIKIALHVAHALAYLHYFDVPIIHRDLKSNNILLNQELGAKLTDFGVSRERVVGPMTAEVGTSLWMAPEVMIGNPYDEKADMFSFGVVLSELSMHSLPYSHAKVRSGSNRELVVLHRVAIGDLRVEFSRNDQRPMIELGLACVSMDPKKRPTAAEAVYKLCDILIKEASG</sequence>
<dbReference type="SMART" id="SM00220">
    <property type="entry name" value="S_TKc"/>
    <property type="match status" value="1"/>
</dbReference>
<dbReference type="GO" id="GO:0005524">
    <property type="term" value="F:ATP binding"/>
    <property type="evidence" value="ECO:0007669"/>
    <property type="project" value="InterPro"/>
</dbReference>
<dbReference type="SUPFAM" id="SSF56112">
    <property type="entry name" value="Protein kinase-like (PK-like)"/>
    <property type="match status" value="1"/>
</dbReference>
<dbReference type="InterPro" id="IPR051681">
    <property type="entry name" value="Ser/Thr_Kinases-Pseudokinases"/>
</dbReference>
<protein>
    <submittedName>
        <fullName evidence="2">Unnamed protein product</fullName>
    </submittedName>
</protein>
<dbReference type="Pfam" id="PF00069">
    <property type="entry name" value="Pkinase"/>
    <property type="match status" value="1"/>
</dbReference>
<dbReference type="PROSITE" id="PS50011">
    <property type="entry name" value="PROTEIN_KINASE_DOM"/>
    <property type="match status" value="1"/>
</dbReference>
<dbReference type="OrthoDB" id="122279at2759"/>
<evidence type="ECO:0000259" key="1">
    <source>
        <dbReference type="PROSITE" id="PS50011"/>
    </source>
</evidence>
<dbReference type="GO" id="GO:0004674">
    <property type="term" value="F:protein serine/threonine kinase activity"/>
    <property type="evidence" value="ECO:0007669"/>
    <property type="project" value="TreeGrafter"/>
</dbReference>
<gene>
    <name evidence="2" type="ORF">Plil01_001354800</name>
</gene>
<organism evidence="2 3">
    <name type="scientific">Phytophthora lilii</name>
    <dbReference type="NCBI Taxonomy" id="2077276"/>
    <lineage>
        <taxon>Eukaryota</taxon>
        <taxon>Sar</taxon>
        <taxon>Stramenopiles</taxon>
        <taxon>Oomycota</taxon>
        <taxon>Peronosporomycetes</taxon>
        <taxon>Peronosporales</taxon>
        <taxon>Peronosporaceae</taxon>
        <taxon>Phytophthora</taxon>
    </lineage>
</organism>
<comment type="caution">
    <text evidence="2">The sequence shown here is derived from an EMBL/GenBank/DDBJ whole genome shotgun (WGS) entry which is preliminary data.</text>
</comment>
<dbReference type="Gene3D" id="1.10.510.10">
    <property type="entry name" value="Transferase(Phosphotransferase) domain 1"/>
    <property type="match status" value="1"/>
</dbReference>
<feature type="domain" description="Protein kinase" evidence="1">
    <location>
        <begin position="227"/>
        <end position="487"/>
    </location>
</feature>
<evidence type="ECO:0000313" key="3">
    <source>
        <dbReference type="Proteomes" id="UP001165083"/>
    </source>
</evidence>
<evidence type="ECO:0000313" key="2">
    <source>
        <dbReference type="EMBL" id="GMF31687.1"/>
    </source>
</evidence>
<dbReference type="EMBL" id="BSXW01000925">
    <property type="protein sequence ID" value="GMF31687.1"/>
    <property type="molecule type" value="Genomic_DNA"/>
</dbReference>
<dbReference type="InterPro" id="IPR000719">
    <property type="entry name" value="Prot_kinase_dom"/>
</dbReference>
<dbReference type="AlphaFoldDB" id="A0A9W6UFL9"/>
<dbReference type="PANTHER" id="PTHR44329:SF214">
    <property type="entry name" value="PROTEIN KINASE DOMAIN-CONTAINING PROTEIN"/>
    <property type="match status" value="1"/>
</dbReference>
<dbReference type="Gene3D" id="3.30.200.20">
    <property type="entry name" value="Phosphorylase Kinase, domain 1"/>
    <property type="match status" value="1"/>
</dbReference>
<dbReference type="InterPro" id="IPR008271">
    <property type="entry name" value="Ser/Thr_kinase_AS"/>
</dbReference>
<proteinExistence type="predicted"/>
<keyword evidence="3" id="KW-1185">Reference proteome</keyword>
<dbReference type="Proteomes" id="UP001165083">
    <property type="component" value="Unassembled WGS sequence"/>
</dbReference>
<dbReference type="InterPro" id="IPR011009">
    <property type="entry name" value="Kinase-like_dom_sf"/>
</dbReference>
<reference evidence="2" key="1">
    <citation type="submission" date="2023-04" db="EMBL/GenBank/DDBJ databases">
        <title>Phytophthora lilii NBRC 32176.</title>
        <authorList>
            <person name="Ichikawa N."/>
            <person name="Sato H."/>
            <person name="Tonouchi N."/>
        </authorList>
    </citation>
    <scope>NUCLEOTIDE SEQUENCE</scope>
    <source>
        <strain evidence="2">NBRC 32176</strain>
    </source>
</reference>
<dbReference type="PROSITE" id="PS00108">
    <property type="entry name" value="PROTEIN_KINASE_ST"/>
    <property type="match status" value="1"/>
</dbReference>
<dbReference type="PANTHER" id="PTHR44329">
    <property type="entry name" value="SERINE/THREONINE-PROTEIN KINASE TNNI3K-RELATED"/>
    <property type="match status" value="1"/>
</dbReference>
<accession>A0A9W6UFL9</accession>
<name>A0A9W6UFL9_9STRA</name>